<keyword evidence="4 7" id="KW-0812">Transmembrane</keyword>
<comment type="caution">
    <text evidence="9">The sequence shown here is derived from an EMBL/GenBank/DDBJ whole genome shotgun (WGS) entry which is preliminary data.</text>
</comment>
<gene>
    <name evidence="9" type="ORF">S12H4_02203</name>
</gene>
<dbReference type="InterPro" id="IPR039672">
    <property type="entry name" value="MFS_2"/>
</dbReference>
<feature type="transmembrane region" description="Helical" evidence="7">
    <location>
        <begin position="236"/>
        <end position="255"/>
    </location>
</feature>
<dbReference type="InterPro" id="IPR036259">
    <property type="entry name" value="MFS_trans_sf"/>
</dbReference>
<keyword evidence="5 7" id="KW-1133">Transmembrane helix</keyword>
<dbReference type="InterPro" id="IPR018043">
    <property type="entry name" value="Na/Gal_symport_CS"/>
</dbReference>
<dbReference type="GO" id="GO:0006814">
    <property type="term" value="P:sodium ion transport"/>
    <property type="evidence" value="ECO:0007669"/>
    <property type="project" value="InterPro"/>
</dbReference>
<feature type="transmembrane region" description="Helical" evidence="7">
    <location>
        <begin position="344"/>
        <end position="366"/>
    </location>
</feature>
<comment type="subcellular location">
    <subcellularLocation>
        <location evidence="1">Cell membrane</location>
        <topology evidence="1">Multi-pass membrane protein</topology>
    </subcellularLocation>
</comment>
<feature type="transmembrane region" description="Helical" evidence="7">
    <location>
        <begin position="45"/>
        <end position="67"/>
    </location>
</feature>
<evidence type="ECO:0000256" key="4">
    <source>
        <dbReference type="ARBA" id="ARBA00022692"/>
    </source>
</evidence>
<dbReference type="PROSITE" id="PS50850">
    <property type="entry name" value="MFS"/>
    <property type="match status" value="1"/>
</dbReference>
<evidence type="ECO:0000256" key="2">
    <source>
        <dbReference type="ARBA" id="ARBA00022448"/>
    </source>
</evidence>
<sequence length="395" mass="45175">DPLIGYFSDRTHTRFGRRKPYILVGTIPILILEIILWLPPLDSQIVKFIYLLIMLICYDTFYTMIALPADSLFPELYTSVDDRAEVNTIRQILATIGLIAAALVPGMFIGDVDQLDGYLLNGIVTTIILAISMFIFIKWGVREREEFKLDYKQQTNYFQALKYTLKNKSFILYTIMFFLYEYILLLLAAIVPLFGPHVLGTSTFETSIIMGVMYIIGIFTVFIWKKLDVKMGSKRGYFIAIIAYFIASLGMLWASNYISGVIVAVFMGFGFGGMLYFIYLIIADVVDEDELKTGIRREGMFFGITNFFMRLSMVLSIITVSLVFTQTGWEEYTTNPGVNVVLGLRILFVVFPSIALGLTLLCLHFYPFSKSRVEEIKEQITELHKQKKEKISSTR</sequence>
<evidence type="ECO:0000256" key="7">
    <source>
        <dbReference type="SAM" id="Phobius"/>
    </source>
</evidence>
<dbReference type="GO" id="GO:0015293">
    <property type="term" value="F:symporter activity"/>
    <property type="evidence" value="ECO:0007669"/>
    <property type="project" value="InterPro"/>
</dbReference>
<evidence type="ECO:0000256" key="1">
    <source>
        <dbReference type="ARBA" id="ARBA00004651"/>
    </source>
</evidence>
<feature type="transmembrane region" description="Helical" evidence="7">
    <location>
        <begin position="120"/>
        <end position="141"/>
    </location>
</feature>
<dbReference type="Gene3D" id="1.20.1250.20">
    <property type="entry name" value="MFS general substrate transporter like domains"/>
    <property type="match status" value="2"/>
</dbReference>
<proteinExistence type="predicted"/>
<accession>X1QBK5</accession>
<keyword evidence="3" id="KW-1003">Cell membrane</keyword>
<feature type="transmembrane region" description="Helical" evidence="7">
    <location>
        <begin position="261"/>
        <end position="286"/>
    </location>
</feature>
<keyword evidence="2" id="KW-0813">Transport</keyword>
<keyword evidence="6 7" id="KW-0472">Membrane</keyword>
<dbReference type="InterPro" id="IPR020846">
    <property type="entry name" value="MFS_dom"/>
</dbReference>
<feature type="transmembrane region" description="Helical" evidence="7">
    <location>
        <begin position="88"/>
        <end position="108"/>
    </location>
</feature>
<evidence type="ECO:0000259" key="8">
    <source>
        <dbReference type="PROSITE" id="PS50850"/>
    </source>
</evidence>
<feature type="transmembrane region" description="Helical" evidence="7">
    <location>
        <begin position="21"/>
        <end position="39"/>
    </location>
</feature>
<dbReference type="GO" id="GO:0008643">
    <property type="term" value="P:carbohydrate transport"/>
    <property type="evidence" value="ECO:0007669"/>
    <property type="project" value="InterPro"/>
</dbReference>
<protein>
    <recommendedName>
        <fullName evidence="8">Major facilitator superfamily (MFS) profile domain-containing protein</fullName>
    </recommendedName>
</protein>
<organism evidence="9">
    <name type="scientific">marine sediment metagenome</name>
    <dbReference type="NCBI Taxonomy" id="412755"/>
    <lineage>
        <taxon>unclassified sequences</taxon>
        <taxon>metagenomes</taxon>
        <taxon>ecological metagenomes</taxon>
    </lineage>
</organism>
<feature type="transmembrane region" description="Helical" evidence="7">
    <location>
        <begin position="206"/>
        <end position="224"/>
    </location>
</feature>
<reference evidence="9" key="1">
    <citation type="journal article" date="2014" name="Front. Microbiol.">
        <title>High frequency of phylogenetically diverse reductive dehalogenase-homologous genes in deep subseafloor sedimentary metagenomes.</title>
        <authorList>
            <person name="Kawai M."/>
            <person name="Futagami T."/>
            <person name="Toyoda A."/>
            <person name="Takaki Y."/>
            <person name="Nishi S."/>
            <person name="Hori S."/>
            <person name="Arai W."/>
            <person name="Tsubouchi T."/>
            <person name="Morono Y."/>
            <person name="Uchiyama I."/>
            <person name="Ito T."/>
            <person name="Fujiyama A."/>
            <person name="Inagaki F."/>
            <person name="Takami H."/>
        </authorList>
    </citation>
    <scope>NUCLEOTIDE SEQUENCE</scope>
    <source>
        <strain evidence="9">Expedition CK06-06</strain>
    </source>
</reference>
<evidence type="ECO:0000256" key="6">
    <source>
        <dbReference type="ARBA" id="ARBA00023136"/>
    </source>
</evidence>
<dbReference type="EMBL" id="BARW01000518">
    <property type="protein sequence ID" value="GAI65598.1"/>
    <property type="molecule type" value="Genomic_DNA"/>
</dbReference>
<dbReference type="PANTHER" id="PTHR11328:SF24">
    <property type="entry name" value="MAJOR FACILITATOR SUPERFAMILY (MFS) PROFILE DOMAIN-CONTAINING PROTEIN"/>
    <property type="match status" value="1"/>
</dbReference>
<dbReference type="PANTHER" id="PTHR11328">
    <property type="entry name" value="MAJOR FACILITATOR SUPERFAMILY DOMAIN-CONTAINING PROTEIN"/>
    <property type="match status" value="1"/>
</dbReference>
<evidence type="ECO:0000313" key="9">
    <source>
        <dbReference type="EMBL" id="GAI65598.1"/>
    </source>
</evidence>
<feature type="transmembrane region" description="Helical" evidence="7">
    <location>
        <begin position="307"/>
        <end position="324"/>
    </location>
</feature>
<name>X1QBK5_9ZZZZ</name>
<dbReference type="AlphaFoldDB" id="X1QBK5"/>
<dbReference type="Pfam" id="PF13347">
    <property type="entry name" value="MFS_2"/>
    <property type="match status" value="1"/>
</dbReference>
<evidence type="ECO:0000256" key="3">
    <source>
        <dbReference type="ARBA" id="ARBA00022475"/>
    </source>
</evidence>
<dbReference type="SUPFAM" id="SSF103473">
    <property type="entry name" value="MFS general substrate transporter"/>
    <property type="match status" value="1"/>
</dbReference>
<dbReference type="GO" id="GO:0005886">
    <property type="term" value="C:plasma membrane"/>
    <property type="evidence" value="ECO:0007669"/>
    <property type="project" value="UniProtKB-SubCell"/>
</dbReference>
<feature type="domain" description="Major facilitator superfamily (MFS) profile" evidence="8">
    <location>
        <begin position="1"/>
        <end position="370"/>
    </location>
</feature>
<feature type="transmembrane region" description="Helical" evidence="7">
    <location>
        <begin position="170"/>
        <end position="194"/>
    </location>
</feature>
<feature type="non-terminal residue" evidence="9">
    <location>
        <position position="1"/>
    </location>
</feature>
<evidence type="ECO:0000256" key="5">
    <source>
        <dbReference type="ARBA" id="ARBA00022989"/>
    </source>
</evidence>
<dbReference type="PROSITE" id="PS00872">
    <property type="entry name" value="NA_GALACTOSIDE_SYMP"/>
    <property type="match status" value="1"/>
</dbReference>